<reference evidence="2 3" key="1">
    <citation type="submission" date="2023-04" db="EMBL/GenBank/DDBJ databases">
        <title>Neorhizobium petrolearium OS53, complete genome.</title>
        <authorList>
            <person name="Yu T."/>
        </authorList>
    </citation>
    <scope>NUCLEOTIDE SEQUENCE [LARGE SCALE GENOMIC DNA]</scope>
    <source>
        <strain evidence="2 3">OS53</strain>
        <plasmid evidence="2 3">unnamed1</plasmid>
    </source>
</reference>
<feature type="coiled-coil region" evidence="1">
    <location>
        <begin position="44"/>
        <end position="71"/>
    </location>
</feature>
<gene>
    <name evidence="2" type="ORF">QEO92_30800</name>
</gene>
<evidence type="ECO:0008006" key="4">
    <source>
        <dbReference type="Google" id="ProtNLM"/>
    </source>
</evidence>
<evidence type="ECO:0000313" key="3">
    <source>
        <dbReference type="Proteomes" id="UP001227095"/>
    </source>
</evidence>
<sequence length="100" mass="11526">MPIDDYTDEAGEKVRSRRGLWRLMLRLPTMRGDLQILAAKSHRLDALCAAYEDASVTLARLRKERHNADQTLLAEYRMICEEIESDVIQYCLTHDSSVSE</sequence>
<protein>
    <recommendedName>
        <fullName evidence="4">Nodulation protein</fullName>
    </recommendedName>
</protein>
<keyword evidence="3" id="KW-1185">Reference proteome</keyword>
<organism evidence="2 3">
    <name type="scientific">Neorhizobium petrolearium</name>
    <dbReference type="NCBI Taxonomy" id="515361"/>
    <lineage>
        <taxon>Bacteria</taxon>
        <taxon>Pseudomonadati</taxon>
        <taxon>Pseudomonadota</taxon>
        <taxon>Alphaproteobacteria</taxon>
        <taxon>Hyphomicrobiales</taxon>
        <taxon>Rhizobiaceae</taxon>
        <taxon>Rhizobium/Agrobacterium group</taxon>
        <taxon>Neorhizobium</taxon>
    </lineage>
</organism>
<name>A0ABY8MCW4_9HYPH</name>
<proteinExistence type="predicted"/>
<keyword evidence="1" id="KW-0175">Coiled coil</keyword>
<evidence type="ECO:0000313" key="2">
    <source>
        <dbReference type="EMBL" id="WGI71711.1"/>
    </source>
</evidence>
<dbReference type="RefSeq" id="WP_037145516.1">
    <property type="nucleotide sequence ID" value="NZ_CP123001.1"/>
</dbReference>
<geneLocation type="plasmid" evidence="2 3">
    <name>unnamed1</name>
</geneLocation>
<dbReference type="EMBL" id="CP123001">
    <property type="protein sequence ID" value="WGI71711.1"/>
    <property type="molecule type" value="Genomic_DNA"/>
</dbReference>
<evidence type="ECO:0000256" key="1">
    <source>
        <dbReference type="SAM" id="Coils"/>
    </source>
</evidence>
<accession>A0ABY8MCW4</accession>
<dbReference type="Proteomes" id="UP001227095">
    <property type="component" value="Plasmid unnamed1"/>
</dbReference>
<keyword evidence="2" id="KW-0614">Plasmid</keyword>